<sequence length="79" mass="8416">MASELEDLRNDVVIQRGKLADMMGRADALLARTPEDSPDRAHARYLVACLEGALDALAVDESADGRPADGSEDLVAYGD</sequence>
<dbReference type="EMBL" id="NRRL01000074">
    <property type="protein sequence ID" value="MBK1670075.1"/>
    <property type="molecule type" value="Genomic_DNA"/>
</dbReference>
<keyword evidence="2" id="KW-1185">Reference proteome</keyword>
<evidence type="ECO:0000313" key="2">
    <source>
        <dbReference type="Proteomes" id="UP001296873"/>
    </source>
</evidence>
<name>A0ABS1DHX1_9PROT</name>
<comment type="caution">
    <text evidence="1">The sequence shown here is derived from an EMBL/GenBank/DDBJ whole genome shotgun (WGS) entry which is preliminary data.</text>
</comment>
<dbReference type="Proteomes" id="UP001296873">
    <property type="component" value="Unassembled WGS sequence"/>
</dbReference>
<evidence type="ECO:0000313" key="1">
    <source>
        <dbReference type="EMBL" id="MBK1670075.1"/>
    </source>
</evidence>
<proteinExistence type="predicted"/>
<reference evidence="1 2" key="1">
    <citation type="journal article" date="2020" name="Microorganisms">
        <title>Osmotic Adaptation and Compatible Solute Biosynthesis of Phototrophic Bacteria as Revealed from Genome Analyses.</title>
        <authorList>
            <person name="Imhoff J.F."/>
            <person name="Rahn T."/>
            <person name="Kunzel S."/>
            <person name="Keller A."/>
            <person name="Neulinger S.C."/>
        </authorList>
    </citation>
    <scope>NUCLEOTIDE SEQUENCE [LARGE SCALE GENOMIC DNA]</scope>
    <source>
        <strain evidence="1 2">DSM 9895</strain>
    </source>
</reference>
<organism evidence="1 2">
    <name type="scientific">Rhodovibrio sodomensis</name>
    <dbReference type="NCBI Taxonomy" id="1088"/>
    <lineage>
        <taxon>Bacteria</taxon>
        <taxon>Pseudomonadati</taxon>
        <taxon>Pseudomonadota</taxon>
        <taxon>Alphaproteobacteria</taxon>
        <taxon>Rhodospirillales</taxon>
        <taxon>Rhodovibrionaceae</taxon>
        <taxon>Rhodovibrio</taxon>
    </lineage>
</organism>
<gene>
    <name evidence="1" type="ORF">CKO28_18735</name>
</gene>
<accession>A0ABS1DHX1</accession>
<dbReference type="RefSeq" id="WP_200342423.1">
    <property type="nucleotide sequence ID" value="NZ_NRRL01000074.1"/>
</dbReference>
<protein>
    <submittedName>
        <fullName evidence="1">Uncharacterized protein</fullName>
    </submittedName>
</protein>